<dbReference type="PANTHER" id="PTHR36482:SF5">
    <property type="entry name" value="23 KDA JASMONATE-INDUCED PROTEIN-LIKE"/>
    <property type="match status" value="1"/>
</dbReference>
<dbReference type="EMBL" id="BPVZ01000081">
    <property type="protein sequence ID" value="GKV29041.1"/>
    <property type="molecule type" value="Genomic_DNA"/>
</dbReference>
<proteinExistence type="predicted"/>
<sequence length="264" mass="29659">MSKVAHLSPYRSVGLARSLYASHHSTTENPLGEIVRAHLLSSLISAELALPDRPLTHACSAEEEIELEYIYRNLKPPERTMANKVFGNPITDGTLKGMPEYKGKQQKWGNGVSTLCLVYNATGDSIKFVTSHDWWGNLGPAPYPLEIANGQWGAFLHVKRVITLDGSNAAVVYRGKNETGHECDWMVAWDYPWNKISYGNKVYTEIREVNYFNDKWDTIEDTLKKMDKTVLYKENTRNGFKSTVTIGDYTSPILEAVLTLAPDA</sequence>
<dbReference type="PANTHER" id="PTHR36482">
    <property type="entry name" value="OSJNBA0024J22.15 PROTEIN"/>
    <property type="match status" value="1"/>
</dbReference>
<reference evidence="1 2" key="1">
    <citation type="journal article" date="2021" name="Commun. Biol.">
        <title>The genome of Shorea leprosula (Dipterocarpaceae) highlights the ecological relevance of drought in aseasonal tropical rainforests.</title>
        <authorList>
            <person name="Ng K.K.S."/>
            <person name="Kobayashi M.J."/>
            <person name="Fawcett J.A."/>
            <person name="Hatakeyama M."/>
            <person name="Paape T."/>
            <person name="Ng C.H."/>
            <person name="Ang C.C."/>
            <person name="Tnah L.H."/>
            <person name="Lee C.T."/>
            <person name="Nishiyama T."/>
            <person name="Sese J."/>
            <person name="O'Brien M.J."/>
            <person name="Copetti D."/>
            <person name="Mohd Noor M.I."/>
            <person name="Ong R.C."/>
            <person name="Putra M."/>
            <person name="Sireger I.Z."/>
            <person name="Indrioko S."/>
            <person name="Kosugi Y."/>
            <person name="Izuno A."/>
            <person name="Isagi Y."/>
            <person name="Lee S.L."/>
            <person name="Shimizu K.K."/>
        </authorList>
    </citation>
    <scope>NUCLEOTIDE SEQUENCE [LARGE SCALE GENOMIC DNA]</scope>
    <source>
        <strain evidence="1">214</strain>
    </source>
</reference>
<accession>A0AAV5KWU0</accession>
<name>A0AAV5KWU0_9ROSI</name>
<organism evidence="1 2">
    <name type="scientific">Rubroshorea leprosula</name>
    <dbReference type="NCBI Taxonomy" id="152421"/>
    <lineage>
        <taxon>Eukaryota</taxon>
        <taxon>Viridiplantae</taxon>
        <taxon>Streptophyta</taxon>
        <taxon>Embryophyta</taxon>
        <taxon>Tracheophyta</taxon>
        <taxon>Spermatophyta</taxon>
        <taxon>Magnoliopsida</taxon>
        <taxon>eudicotyledons</taxon>
        <taxon>Gunneridae</taxon>
        <taxon>Pentapetalae</taxon>
        <taxon>rosids</taxon>
        <taxon>malvids</taxon>
        <taxon>Malvales</taxon>
        <taxon>Dipterocarpaceae</taxon>
        <taxon>Rubroshorea</taxon>
    </lineage>
</organism>
<dbReference type="Proteomes" id="UP001054252">
    <property type="component" value="Unassembled WGS sequence"/>
</dbReference>
<comment type="caution">
    <text evidence="1">The sequence shown here is derived from an EMBL/GenBank/DDBJ whole genome shotgun (WGS) entry which is preliminary data.</text>
</comment>
<evidence type="ECO:0000313" key="2">
    <source>
        <dbReference type="Proteomes" id="UP001054252"/>
    </source>
</evidence>
<dbReference type="InterPro" id="IPR053085">
    <property type="entry name" value="Jasmonate-induced_protein"/>
</dbReference>
<evidence type="ECO:0000313" key="1">
    <source>
        <dbReference type="EMBL" id="GKV29041.1"/>
    </source>
</evidence>
<protein>
    <recommendedName>
        <fullName evidence="3">23 kDa jasmonate-induced protein-like</fullName>
    </recommendedName>
</protein>
<evidence type="ECO:0008006" key="3">
    <source>
        <dbReference type="Google" id="ProtNLM"/>
    </source>
</evidence>
<dbReference type="Pfam" id="PF21230">
    <property type="entry name" value="Nakanori"/>
    <property type="match status" value="1"/>
</dbReference>
<gene>
    <name evidence="1" type="ORF">SLEP1_g38014</name>
</gene>
<dbReference type="AlphaFoldDB" id="A0AAV5KWU0"/>
<keyword evidence="2" id="KW-1185">Reference proteome</keyword>
<dbReference type="InterPro" id="IPR049065">
    <property type="entry name" value="Nakanori"/>
</dbReference>